<dbReference type="AlphaFoldDB" id="A0A1E3NMU9"/>
<dbReference type="SMART" id="SM00088">
    <property type="entry name" value="PINT"/>
    <property type="match status" value="1"/>
</dbReference>
<dbReference type="GO" id="GO:0005198">
    <property type="term" value="F:structural molecule activity"/>
    <property type="evidence" value="ECO:0007669"/>
    <property type="project" value="EnsemblFungi"/>
</dbReference>
<evidence type="ECO:0000256" key="3">
    <source>
        <dbReference type="ARBA" id="ARBA00093502"/>
    </source>
</evidence>
<dbReference type="InterPro" id="IPR000717">
    <property type="entry name" value="PCI_dom"/>
</dbReference>
<dbReference type="InterPro" id="IPR036390">
    <property type="entry name" value="WH_DNA-bd_sf"/>
</dbReference>
<comment type="subunit">
    <text evidence="3">The 26S proteasome is composed of a core protease, known as the 20S proteasome, capped at one or both ends by the 19S regulatory complex (RC). The RC is composed of at least 18 different subunits in two subcomplexes, the base and the lid, which form the portions proximal and distal to the 20S proteolytic core, respectively. Component of the lid subcomplex of the 19S RC.</text>
</comment>
<dbReference type="RefSeq" id="XP_019018519.1">
    <property type="nucleotide sequence ID" value="XM_019163936.1"/>
</dbReference>
<proteinExistence type="predicted"/>
<dbReference type="SUPFAM" id="SSF48452">
    <property type="entry name" value="TPR-like"/>
    <property type="match status" value="1"/>
</dbReference>
<comment type="function">
    <text evidence="2">Component of the 19S cap proteasome complex which acts as a regulatory subunit of the 26S proteasome, involved in the ATP-dependent degradation of ubiquitinated proteins.</text>
</comment>
<dbReference type="InterPro" id="IPR019585">
    <property type="entry name" value="Rpn7/CSN1"/>
</dbReference>
<dbReference type="SUPFAM" id="SSF46785">
    <property type="entry name" value="Winged helix' DNA-binding domain"/>
    <property type="match status" value="1"/>
</dbReference>
<protein>
    <recommendedName>
        <fullName evidence="5">PCI domain-containing protein</fullName>
    </recommendedName>
</protein>
<dbReference type="Pfam" id="PF21154">
    <property type="entry name" value="RPN7_PSMD6_C"/>
    <property type="match status" value="1"/>
</dbReference>
<evidence type="ECO:0000313" key="6">
    <source>
        <dbReference type="EMBL" id="ODQ47406.1"/>
    </source>
</evidence>
<evidence type="ECO:0000256" key="1">
    <source>
        <dbReference type="ARBA" id="ARBA00022942"/>
    </source>
</evidence>
<organism evidence="6 7">
    <name type="scientific">Pichia membranifaciens NRRL Y-2026</name>
    <dbReference type="NCBI Taxonomy" id="763406"/>
    <lineage>
        <taxon>Eukaryota</taxon>
        <taxon>Fungi</taxon>
        <taxon>Dikarya</taxon>
        <taxon>Ascomycota</taxon>
        <taxon>Saccharomycotina</taxon>
        <taxon>Pichiomycetes</taxon>
        <taxon>Pichiales</taxon>
        <taxon>Pichiaceae</taxon>
        <taxon>Pichia</taxon>
    </lineage>
</organism>
<evidence type="ECO:0000259" key="5">
    <source>
        <dbReference type="PROSITE" id="PS50250"/>
    </source>
</evidence>
<evidence type="ECO:0000256" key="4">
    <source>
        <dbReference type="PROSITE-ProRule" id="PRU00339"/>
    </source>
</evidence>
<dbReference type="InterPro" id="IPR011990">
    <property type="entry name" value="TPR-like_helical_dom_sf"/>
</dbReference>
<keyword evidence="4" id="KW-0802">TPR repeat</keyword>
<dbReference type="Proteomes" id="UP000094455">
    <property type="component" value="Unassembled WGS sequence"/>
</dbReference>
<dbReference type="Pfam" id="PF01399">
    <property type="entry name" value="PCI"/>
    <property type="match status" value="1"/>
</dbReference>
<dbReference type="STRING" id="763406.A0A1E3NMU9"/>
<dbReference type="OrthoDB" id="1452at2759"/>
<dbReference type="PROSITE" id="PS50250">
    <property type="entry name" value="PCI"/>
    <property type="match status" value="1"/>
</dbReference>
<name>A0A1E3NMU9_9ASCO</name>
<dbReference type="PANTHER" id="PTHR14145:SF1">
    <property type="entry name" value="26S PROTEASOME NON-ATPASE REGULATORY SUBUNIT 6"/>
    <property type="match status" value="1"/>
</dbReference>
<dbReference type="Gene3D" id="1.25.40.570">
    <property type="match status" value="1"/>
</dbReference>
<dbReference type="GO" id="GO:0005634">
    <property type="term" value="C:nucleus"/>
    <property type="evidence" value="ECO:0007669"/>
    <property type="project" value="EnsemblFungi"/>
</dbReference>
<evidence type="ECO:0000313" key="7">
    <source>
        <dbReference type="Proteomes" id="UP000094455"/>
    </source>
</evidence>
<feature type="domain" description="PCI" evidence="5">
    <location>
        <begin position="197"/>
        <end position="369"/>
    </location>
</feature>
<gene>
    <name evidence="6" type="ORF">PICMEDRAFT_71478</name>
</gene>
<dbReference type="InterPro" id="IPR019734">
    <property type="entry name" value="TPR_rpt"/>
</dbReference>
<dbReference type="GO" id="GO:0043161">
    <property type="term" value="P:proteasome-mediated ubiquitin-dependent protein catabolic process"/>
    <property type="evidence" value="ECO:0007669"/>
    <property type="project" value="EnsemblFungi"/>
</dbReference>
<dbReference type="PANTHER" id="PTHR14145">
    <property type="entry name" value="26S PROTESOME SUBUNIT 6"/>
    <property type="match status" value="1"/>
</dbReference>
<dbReference type="GeneID" id="30180623"/>
<evidence type="ECO:0000256" key="2">
    <source>
        <dbReference type="ARBA" id="ARBA00093435"/>
    </source>
</evidence>
<dbReference type="PROSITE" id="PS50005">
    <property type="entry name" value="TPR"/>
    <property type="match status" value="1"/>
</dbReference>
<dbReference type="InterPro" id="IPR049549">
    <property type="entry name" value="RPN7_PSMD6_C"/>
</dbReference>
<keyword evidence="7" id="KW-1185">Reference proteome</keyword>
<dbReference type="InterPro" id="IPR045135">
    <property type="entry name" value="Rpn7_N"/>
</dbReference>
<dbReference type="Pfam" id="PF10602">
    <property type="entry name" value="RPN7"/>
    <property type="match status" value="1"/>
</dbReference>
<dbReference type="FunFam" id="1.25.40.570:FF:000005">
    <property type="entry name" value="26S proteasome regulatory subunit N7"/>
    <property type="match status" value="1"/>
</dbReference>
<dbReference type="GO" id="GO:0008541">
    <property type="term" value="C:proteasome regulatory particle, lid subcomplex"/>
    <property type="evidence" value="ECO:0007669"/>
    <property type="project" value="EnsemblFungi"/>
</dbReference>
<feature type="repeat" description="TPR" evidence="4">
    <location>
        <begin position="105"/>
        <end position="138"/>
    </location>
</feature>
<accession>A0A1E3NMU9</accession>
<reference evidence="6 7" key="1">
    <citation type="journal article" date="2016" name="Proc. Natl. Acad. Sci. U.S.A.">
        <title>Comparative genomics of biotechnologically important yeasts.</title>
        <authorList>
            <person name="Riley R."/>
            <person name="Haridas S."/>
            <person name="Wolfe K.H."/>
            <person name="Lopes M.R."/>
            <person name="Hittinger C.T."/>
            <person name="Goeker M."/>
            <person name="Salamov A.A."/>
            <person name="Wisecaver J.H."/>
            <person name="Long T.M."/>
            <person name="Calvey C.H."/>
            <person name="Aerts A.L."/>
            <person name="Barry K.W."/>
            <person name="Choi C."/>
            <person name="Clum A."/>
            <person name="Coughlan A.Y."/>
            <person name="Deshpande S."/>
            <person name="Douglass A.P."/>
            <person name="Hanson S.J."/>
            <person name="Klenk H.-P."/>
            <person name="LaButti K.M."/>
            <person name="Lapidus A."/>
            <person name="Lindquist E.A."/>
            <person name="Lipzen A.M."/>
            <person name="Meier-Kolthoff J.P."/>
            <person name="Ohm R.A."/>
            <person name="Otillar R.P."/>
            <person name="Pangilinan J.L."/>
            <person name="Peng Y."/>
            <person name="Rokas A."/>
            <person name="Rosa C.A."/>
            <person name="Scheuner C."/>
            <person name="Sibirny A.A."/>
            <person name="Slot J.C."/>
            <person name="Stielow J.B."/>
            <person name="Sun H."/>
            <person name="Kurtzman C.P."/>
            <person name="Blackwell M."/>
            <person name="Grigoriev I.V."/>
            <person name="Jeffries T.W."/>
        </authorList>
    </citation>
    <scope>NUCLEOTIDE SEQUENCE [LARGE SCALE GENOMIC DNA]</scope>
    <source>
        <strain evidence="6 7">NRRL Y-2026</strain>
    </source>
</reference>
<keyword evidence="1" id="KW-0647">Proteasome</keyword>
<sequence length="403" mass="46158">MAITTDDIETKEVPNFRLSETVFLAQHQQEHPGNEKLIGEILETIRKDSMGPYYHYLYYELKLPGFEWDQSLYDSLVAESSKHIAEITAEIEKLDKEDESEMDILKKWTELGEYYATIGDKTKAESTLLKTIELAPSTGSKIDLYLMISRVGFFYNDAVFVKTYLDKSNALIEKGGDWERRNRYKTYNGIYLMSIRNFAEASKLLNDSLSTFTSTELTTYQDVAKYALVCGAIIFERPDLKHKLIENPEILAINSTTDELLPIYNLIKSIYLTEYEKFFPALLETNDKVLLTNKYLYAHANYYLREIRCRAYSQLLESYRSLSLKSMAASFGVSVEFLDNDLCKFITSKKLNCVIDRVGGIVQTSRSDSKNAQYHTLIKTGDALLTKLQKYGAAVRMSGAEKV</sequence>
<dbReference type="EMBL" id="KV454002">
    <property type="protein sequence ID" value="ODQ47406.1"/>
    <property type="molecule type" value="Genomic_DNA"/>
</dbReference>